<feature type="compositionally biased region" description="Basic and acidic residues" evidence="2">
    <location>
        <begin position="132"/>
        <end position="155"/>
    </location>
</feature>
<feature type="coiled-coil region" evidence="1">
    <location>
        <begin position="198"/>
        <end position="232"/>
    </location>
</feature>
<dbReference type="EMBL" id="JH767396">
    <property type="protein sequence ID" value="EQC24787.1"/>
    <property type="molecule type" value="Genomic_DNA"/>
</dbReference>
<evidence type="ECO:0000313" key="3">
    <source>
        <dbReference type="EMBL" id="EQC24787.1"/>
    </source>
</evidence>
<keyword evidence="1" id="KW-0175">Coiled coil</keyword>
<proteinExistence type="predicted"/>
<dbReference type="GeneID" id="19958048"/>
<dbReference type="VEuPathDB" id="FungiDB:SDRG_17321"/>
<accession>T0R5K4</accession>
<evidence type="ECO:0008006" key="5">
    <source>
        <dbReference type="Google" id="ProtNLM"/>
    </source>
</evidence>
<dbReference type="InParanoid" id="T0R5K4"/>
<dbReference type="AlphaFoldDB" id="T0R5K4"/>
<gene>
    <name evidence="3" type="ORF">SDRG_17321</name>
</gene>
<feature type="region of interest" description="Disordered" evidence="2">
    <location>
        <begin position="132"/>
        <end position="195"/>
    </location>
</feature>
<feature type="region of interest" description="Disordered" evidence="2">
    <location>
        <begin position="1"/>
        <end position="25"/>
    </location>
</feature>
<organism evidence="3 4">
    <name type="scientific">Saprolegnia diclina (strain VS20)</name>
    <dbReference type="NCBI Taxonomy" id="1156394"/>
    <lineage>
        <taxon>Eukaryota</taxon>
        <taxon>Sar</taxon>
        <taxon>Stramenopiles</taxon>
        <taxon>Oomycota</taxon>
        <taxon>Saprolegniomycetes</taxon>
        <taxon>Saprolegniales</taxon>
        <taxon>Saprolegniaceae</taxon>
        <taxon>Saprolegnia</taxon>
    </lineage>
</organism>
<dbReference type="RefSeq" id="XP_008621784.1">
    <property type="nucleotide sequence ID" value="XM_008623562.1"/>
</dbReference>
<keyword evidence="4" id="KW-1185">Reference proteome</keyword>
<reference evidence="3 4" key="1">
    <citation type="submission" date="2012-04" db="EMBL/GenBank/DDBJ databases">
        <title>The Genome Sequence of Saprolegnia declina VS20.</title>
        <authorList>
            <consortium name="The Broad Institute Genome Sequencing Platform"/>
            <person name="Russ C."/>
            <person name="Nusbaum C."/>
            <person name="Tyler B."/>
            <person name="van West P."/>
            <person name="Dieguez-Uribeondo J."/>
            <person name="de Bruijn I."/>
            <person name="Tripathy S."/>
            <person name="Jiang R."/>
            <person name="Young S.K."/>
            <person name="Zeng Q."/>
            <person name="Gargeya S."/>
            <person name="Fitzgerald M."/>
            <person name="Haas B."/>
            <person name="Abouelleil A."/>
            <person name="Alvarado L."/>
            <person name="Arachchi H.M."/>
            <person name="Berlin A."/>
            <person name="Chapman S.B."/>
            <person name="Goldberg J."/>
            <person name="Griggs A."/>
            <person name="Gujja S."/>
            <person name="Hansen M."/>
            <person name="Howarth C."/>
            <person name="Imamovic A."/>
            <person name="Larimer J."/>
            <person name="McCowen C."/>
            <person name="Montmayeur A."/>
            <person name="Murphy C."/>
            <person name="Neiman D."/>
            <person name="Pearson M."/>
            <person name="Priest M."/>
            <person name="Roberts A."/>
            <person name="Saif S."/>
            <person name="Shea T."/>
            <person name="Sisk P."/>
            <person name="Sykes S."/>
            <person name="Wortman J."/>
            <person name="Nusbaum C."/>
            <person name="Birren B."/>
        </authorList>
    </citation>
    <scope>NUCLEOTIDE SEQUENCE [LARGE SCALE GENOMIC DNA]</scope>
    <source>
        <strain evidence="3 4">VS20</strain>
    </source>
</reference>
<dbReference type="Proteomes" id="UP000030762">
    <property type="component" value="Unassembled WGS sequence"/>
</dbReference>
<evidence type="ECO:0000256" key="2">
    <source>
        <dbReference type="SAM" id="MobiDB-lite"/>
    </source>
</evidence>
<name>T0R5K4_SAPDV</name>
<sequence length="258" mass="29009">MQSTDQSAVRSDDENDASTDRHDVAVEAAPRTTWWAHKDDLILLTQANTDRPFLAERGLMAAWDATAASISQAPDFGRPGVNGKKASSRFFKLIEAHRLYMKQAKYASGENDTPKIRLLDEIVRRIDDHNKAKAKEIMTKKTPRSEPDEPARLVREPAPAPAPVARGPKRPRTSIAASDDDDDNPVPSRKTTDAEFQLRVMELELERERIALEKSKLQMQADQSDKDRAERAAIREMEAKRHSDMMALTKAILDQIQA</sequence>
<protein>
    <recommendedName>
        <fullName evidence="5">No apical meristem-associated C-terminal domain-containing protein</fullName>
    </recommendedName>
</protein>
<evidence type="ECO:0000313" key="4">
    <source>
        <dbReference type="Proteomes" id="UP000030762"/>
    </source>
</evidence>
<evidence type="ECO:0000256" key="1">
    <source>
        <dbReference type="SAM" id="Coils"/>
    </source>
</evidence>
<dbReference type="OMA" id="ARXEANE"/>
<dbReference type="OrthoDB" id="79236at2759"/>